<protein>
    <submittedName>
        <fullName evidence="1">Uncharacterized protein</fullName>
    </submittedName>
</protein>
<sequence length="121" mass="14478">MHRADFFFRFDPKYKNFEFEAKVFHDFAYNKAILYDNLNVGFHLLATMTYPDPTFATDYREWLDKCAEKGCMPSSEFATYNSFCKQWQGYPGEYKEGLVPKLLEFYFRKADPPIKPNNNEY</sequence>
<reference evidence="1 2" key="1">
    <citation type="submission" date="2024-02" db="EMBL/GenBank/DDBJ databases">
        <title>Whole genome sequencing of Parabacteroides sp. AD58.</title>
        <authorList>
            <person name="Chaplin A.V."/>
            <person name="Pikina A.P."/>
            <person name="Sokolova S.R."/>
            <person name="Korostin D.O."/>
            <person name="Efimov B.A."/>
        </authorList>
    </citation>
    <scope>NUCLEOTIDE SEQUENCE [LARGE SCALE GENOMIC DNA]</scope>
    <source>
        <strain evidence="1 2">AD58</strain>
    </source>
</reference>
<dbReference type="Proteomes" id="UP001320603">
    <property type="component" value="Chromosome"/>
</dbReference>
<evidence type="ECO:0000313" key="2">
    <source>
        <dbReference type="Proteomes" id="UP001320603"/>
    </source>
</evidence>
<keyword evidence="2" id="KW-1185">Reference proteome</keyword>
<name>A0ABZ2INJ9_9BACT</name>
<gene>
    <name evidence="1" type="ORF">NEE14_015290</name>
</gene>
<accession>A0ABZ2INJ9</accession>
<dbReference type="EMBL" id="CP146284">
    <property type="protein sequence ID" value="WWV66314.1"/>
    <property type="molecule type" value="Genomic_DNA"/>
</dbReference>
<evidence type="ECO:0000313" key="1">
    <source>
        <dbReference type="EMBL" id="WWV66314.1"/>
    </source>
</evidence>
<dbReference type="RefSeq" id="WP_338578752.1">
    <property type="nucleotide sequence ID" value="NZ_CP146284.1"/>
</dbReference>
<proteinExistence type="predicted"/>
<organism evidence="1 2">
    <name type="scientific">Parabacteroides absconsus</name>
    <dbReference type="NCBI Taxonomy" id="2951805"/>
    <lineage>
        <taxon>Bacteria</taxon>
        <taxon>Pseudomonadati</taxon>
        <taxon>Bacteroidota</taxon>
        <taxon>Bacteroidia</taxon>
        <taxon>Bacteroidales</taxon>
        <taxon>Tannerellaceae</taxon>
        <taxon>Parabacteroides</taxon>
    </lineage>
</organism>